<evidence type="ECO:0000256" key="7">
    <source>
        <dbReference type="SAM" id="Phobius"/>
    </source>
</evidence>
<evidence type="ECO:0000256" key="2">
    <source>
        <dbReference type="ARBA" id="ARBA00009773"/>
    </source>
</evidence>
<dbReference type="EMBL" id="AOJL01000054">
    <property type="protein sequence ID" value="ELZ45120.1"/>
    <property type="molecule type" value="Genomic_DNA"/>
</dbReference>
<sequence length="442" mass="48911">MPEDPPNEPNATAPSNASSVEQFEPRLRWIPSDPGRAVLWLVAIATVAGLLYVGWRFVGTVVVGLFVYYVTRPVFRRINTRLESRTVAVAVTLVTAVLPLLFIIGWAFAILVGALTDLVESDVFEEFEILVQPYLDITALLADFGRYLEALVTDPARLTDLQFDPALGEIAETVFSSFGVAFNAGINGFIVLILVFYLLRDDYRISRWARSTFLEDKEVLETYFMTVDVDLHNVYFGNILNALFTGVLAAVVYTLLNVVAPQVTQIPEAAFLGLLVGVASLIPVIGIKIVTWPVGAYLLGRALWLDPQALWFPVVFFLISFVVVDYIPDQLLRPYVSGRTLHVGAVMLAYTVGPLLFGWYGIFLAPLLFVMTFEFGRIIFPWLLDPEKTSVASPSALHPPEEGTEPVETTSTEEAIDEQPKDTSADRRPPDIADEAKSSEGE</sequence>
<reference evidence="8 9" key="1">
    <citation type="journal article" date="2014" name="PLoS Genet.">
        <title>Phylogenetically driven sequencing of extremely halophilic archaea reveals strategies for static and dynamic osmo-response.</title>
        <authorList>
            <person name="Becker E.A."/>
            <person name="Seitzer P.M."/>
            <person name="Tritt A."/>
            <person name="Larsen D."/>
            <person name="Krusor M."/>
            <person name="Yao A.I."/>
            <person name="Wu D."/>
            <person name="Madern D."/>
            <person name="Eisen J.A."/>
            <person name="Darling A.E."/>
            <person name="Facciotti M.T."/>
        </authorList>
    </citation>
    <scope>NUCLEOTIDE SEQUENCE [LARGE SCALE GENOMIC DNA]</scope>
    <source>
        <strain evidence="8 9">DSM 10284</strain>
    </source>
</reference>
<feature type="transmembrane region" description="Helical" evidence="7">
    <location>
        <begin position="239"/>
        <end position="259"/>
    </location>
</feature>
<dbReference type="PANTHER" id="PTHR21716:SF4">
    <property type="entry name" value="TRANSMEMBRANE PROTEIN 245"/>
    <property type="match status" value="1"/>
</dbReference>
<dbReference type="OrthoDB" id="282734at2157"/>
<dbReference type="RefSeq" id="WP_006114084.1">
    <property type="nucleotide sequence ID" value="NZ_AOJL01000054.1"/>
</dbReference>
<dbReference type="PATRIC" id="fig|1227466.3.peg.2556"/>
<dbReference type="PANTHER" id="PTHR21716">
    <property type="entry name" value="TRANSMEMBRANE PROTEIN"/>
    <property type="match status" value="1"/>
</dbReference>
<proteinExistence type="inferred from homology"/>
<feature type="transmembrane region" description="Helical" evidence="7">
    <location>
        <begin position="174"/>
        <end position="199"/>
    </location>
</feature>
<comment type="caution">
    <text evidence="8">The sequence shown here is derived from an EMBL/GenBank/DDBJ whole genome shotgun (WGS) entry which is preliminary data.</text>
</comment>
<keyword evidence="9" id="KW-1185">Reference proteome</keyword>
<organism evidence="8 9">
    <name type="scientific">Halorubrum coriense DSM 10284</name>
    <dbReference type="NCBI Taxonomy" id="1227466"/>
    <lineage>
        <taxon>Archaea</taxon>
        <taxon>Methanobacteriati</taxon>
        <taxon>Methanobacteriota</taxon>
        <taxon>Stenosarchaea group</taxon>
        <taxon>Halobacteria</taxon>
        <taxon>Halobacteriales</taxon>
        <taxon>Haloferacaceae</taxon>
        <taxon>Halorubrum</taxon>
    </lineage>
</organism>
<evidence type="ECO:0000313" key="9">
    <source>
        <dbReference type="Proteomes" id="UP000011509"/>
    </source>
</evidence>
<evidence type="ECO:0000256" key="5">
    <source>
        <dbReference type="ARBA" id="ARBA00023136"/>
    </source>
</evidence>
<dbReference type="GO" id="GO:0016020">
    <property type="term" value="C:membrane"/>
    <property type="evidence" value="ECO:0007669"/>
    <property type="project" value="UniProtKB-SubCell"/>
</dbReference>
<keyword evidence="4 7" id="KW-1133">Transmembrane helix</keyword>
<dbReference type="AlphaFoldDB" id="M0EBI6"/>
<name>M0EBI6_9EURY</name>
<protein>
    <submittedName>
        <fullName evidence="8">Permease</fullName>
    </submittedName>
</protein>
<dbReference type="Proteomes" id="UP000011509">
    <property type="component" value="Unassembled WGS sequence"/>
</dbReference>
<evidence type="ECO:0000313" key="8">
    <source>
        <dbReference type="EMBL" id="ELZ45120.1"/>
    </source>
</evidence>
<dbReference type="InterPro" id="IPR002549">
    <property type="entry name" value="AI-2E-like"/>
</dbReference>
<gene>
    <name evidence="8" type="ORF">C464_12775</name>
</gene>
<keyword evidence="3 7" id="KW-0812">Transmembrane</keyword>
<accession>M0EBI6</accession>
<evidence type="ECO:0000256" key="3">
    <source>
        <dbReference type="ARBA" id="ARBA00022692"/>
    </source>
</evidence>
<evidence type="ECO:0000256" key="4">
    <source>
        <dbReference type="ARBA" id="ARBA00022989"/>
    </source>
</evidence>
<feature type="region of interest" description="Disordered" evidence="6">
    <location>
        <begin position="391"/>
        <end position="442"/>
    </location>
</feature>
<evidence type="ECO:0000256" key="1">
    <source>
        <dbReference type="ARBA" id="ARBA00004141"/>
    </source>
</evidence>
<feature type="transmembrane region" description="Helical" evidence="7">
    <location>
        <begin position="37"/>
        <end position="70"/>
    </location>
</feature>
<feature type="transmembrane region" description="Helical" evidence="7">
    <location>
        <begin position="347"/>
        <end position="370"/>
    </location>
</feature>
<feature type="compositionally biased region" description="Basic and acidic residues" evidence="6">
    <location>
        <begin position="418"/>
        <end position="442"/>
    </location>
</feature>
<comment type="subcellular location">
    <subcellularLocation>
        <location evidence="1">Membrane</location>
        <topology evidence="1">Multi-pass membrane protein</topology>
    </subcellularLocation>
</comment>
<keyword evidence="5 7" id="KW-0472">Membrane</keyword>
<evidence type="ECO:0000256" key="6">
    <source>
        <dbReference type="SAM" id="MobiDB-lite"/>
    </source>
</evidence>
<comment type="similarity">
    <text evidence="2">Belongs to the autoinducer-2 exporter (AI-2E) (TC 2.A.86) family.</text>
</comment>
<feature type="transmembrane region" description="Helical" evidence="7">
    <location>
        <begin position="310"/>
        <end position="327"/>
    </location>
</feature>
<feature type="transmembrane region" description="Helical" evidence="7">
    <location>
        <begin position="271"/>
        <end position="298"/>
    </location>
</feature>
<dbReference type="Pfam" id="PF01594">
    <property type="entry name" value="AI-2E_transport"/>
    <property type="match status" value="1"/>
</dbReference>
<feature type="transmembrane region" description="Helical" evidence="7">
    <location>
        <begin position="91"/>
        <end position="115"/>
    </location>
</feature>
<dbReference type="STRING" id="1227466.C464_12775"/>